<evidence type="ECO:0000313" key="2">
    <source>
        <dbReference type="EMBL" id="RGM33585.1"/>
    </source>
</evidence>
<dbReference type="EMBL" id="QSTF01000091">
    <property type="protein sequence ID" value="RGM33585.1"/>
    <property type="molecule type" value="Genomic_DNA"/>
</dbReference>
<keyword evidence="1" id="KW-0472">Membrane</keyword>
<evidence type="ECO:0000313" key="3">
    <source>
        <dbReference type="Proteomes" id="UP000260780"/>
    </source>
</evidence>
<evidence type="ECO:0000256" key="1">
    <source>
        <dbReference type="SAM" id="Phobius"/>
    </source>
</evidence>
<dbReference type="InterPro" id="IPR046568">
    <property type="entry name" value="DUF6722"/>
</dbReference>
<dbReference type="Pfam" id="PF20482">
    <property type="entry name" value="DUF6722"/>
    <property type="match status" value="1"/>
</dbReference>
<comment type="caution">
    <text evidence="2">The sequence shown here is derived from an EMBL/GenBank/DDBJ whole genome shotgun (WGS) entry which is preliminary data.</text>
</comment>
<feature type="transmembrane region" description="Helical" evidence="1">
    <location>
        <begin position="33"/>
        <end position="53"/>
    </location>
</feature>
<accession>A0A3E4VUH7</accession>
<dbReference type="RefSeq" id="WP_117748724.1">
    <property type="nucleotide sequence ID" value="NZ_DBFNHJ010000152.1"/>
</dbReference>
<keyword evidence="1" id="KW-0812">Transmembrane</keyword>
<name>A0A3E4VUH7_9BACT</name>
<reference evidence="2 3" key="1">
    <citation type="submission" date="2018-08" db="EMBL/GenBank/DDBJ databases">
        <title>A genome reference for cultivated species of the human gut microbiota.</title>
        <authorList>
            <person name="Zou Y."/>
            <person name="Xue W."/>
            <person name="Luo G."/>
        </authorList>
    </citation>
    <scope>NUCLEOTIDE SEQUENCE [LARGE SCALE GENOMIC DNA]</scope>
    <source>
        <strain evidence="2 3">OM08-14</strain>
    </source>
</reference>
<protein>
    <submittedName>
        <fullName evidence="2">Uncharacterized protein</fullName>
    </submittedName>
</protein>
<organism evidence="2 3">
    <name type="scientific">Phocaeicola plebeius</name>
    <dbReference type="NCBI Taxonomy" id="310297"/>
    <lineage>
        <taxon>Bacteria</taxon>
        <taxon>Pseudomonadati</taxon>
        <taxon>Bacteroidota</taxon>
        <taxon>Bacteroidia</taxon>
        <taxon>Bacteroidales</taxon>
        <taxon>Bacteroidaceae</taxon>
        <taxon>Phocaeicola</taxon>
    </lineage>
</organism>
<sequence length="61" mass="6685">MRKELGKWLMDIAKYMVTALLLSSTFGDMTNPLIVACVVVASAATLGAGLWLVRNTNRKED</sequence>
<dbReference type="AlphaFoldDB" id="A0A3E4VUH7"/>
<proteinExistence type="predicted"/>
<keyword evidence="1" id="KW-1133">Transmembrane helix</keyword>
<dbReference type="Proteomes" id="UP000260780">
    <property type="component" value="Unassembled WGS sequence"/>
</dbReference>
<gene>
    <name evidence="2" type="ORF">DXC17_17800</name>
</gene>